<dbReference type="Pfam" id="PF10983">
    <property type="entry name" value="DUF2793"/>
    <property type="match status" value="1"/>
</dbReference>
<keyword evidence="2" id="KW-1185">Reference proteome</keyword>
<evidence type="ECO:0000313" key="1">
    <source>
        <dbReference type="EMBL" id="CEG08459.1"/>
    </source>
</evidence>
<proteinExistence type="predicted"/>
<organism evidence="1 2">
    <name type="scientific">Afipia felis</name>
    <name type="common">Cat scratch disease bacillus</name>
    <dbReference type="NCBI Taxonomy" id="1035"/>
    <lineage>
        <taxon>Bacteria</taxon>
        <taxon>Pseudomonadati</taxon>
        <taxon>Pseudomonadota</taxon>
        <taxon>Alphaproteobacteria</taxon>
        <taxon>Hyphomicrobiales</taxon>
        <taxon>Nitrobacteraceae</taxon>
        <taxon>Afipia</taxon>
    </lineage>
</organism>
<dbReference type="EMBL" id="CCAZ020000001">
    <property type="protein sequence ID" value="CEG08459.1"/>
    <property type="molecule type" value="Genomic_DNA"/>
</dbReference>
<dbReference type="InterPro" id="IPR012334">
    <property type="entry name" value="Pectin_lyas_fold"/>
</dbReference>
<evidence type="ECO:0008006" key="3">
    <source>
        <dbReference type="Google" id="ProtNLM"/>
    </source>
</evidence>
<dbReference type="RefSeq" id="WP_048756343.1">
    <property type="nucleotide sequence ID" value="NZ_CCAZ020000001.1"/>
</dbReference>
<dbReference type="Gene3D" id="2.160.20.10">
    <property type="entry name" value="Single-stranded right-handed beta-helix, Pectin lyase-like"/>
    <property type="match status" value="1"/>
</dbReference>
<gene>
    <name evidence="1" type="ORF">BN961_01874</name>
</gene>
<evidence type="ECO:0000313" key="2">
    <source>
        <dbReference type="Proteomes" id="UP000035762"/>
    </source>
</evidence>
<name>A0A090MS86_AFIFE</name>
<dbReference type="STRING" id="1035.BN961_01874"/>
<sequence length="485" mass="49086">MTETANLGLPFIDGSQAQKHVTHNEALRILDDAIQITVLDSTLTVPPSLPVDGERHIVASGATGAWAGHGSSVATWETNAWRFLAPKAGWCVWSVADDALLVFGGSAWAPVTTAGGTFSSNNLPHVGINATVADSNLLTVHSNDALLNAIDTTDGGTGDVRLQLSKSVAANTSSVVFSDAFSGRAEFGLTGDDDFHLKVSADGTTWCDALRFDRTTGRVSFPAGGAREVLTANRTYYVRTDGSDSNDGLSNASSGAFLTIQKAINATASLDISIYNVTIHVASGTYTGSVLVNGPFVGSGSVSIVGDTSTPSNVLISTTSAACITVQNNGSLSVGGFKFRTTTSGDGIDVTSNGTVTIVGAVEFGALASGSVHISAANGGKLFNIGGGNIIVSGGAYAHIYAQQLGGVVYAGVTVTLSGVPAFSSFFAGANNMGFFRSAGVTYSGSAAGSRYFASANSVIQTDGAGALALPGNSAGTTSSGGQYL</sequence>
<protein>
    <recommendedName>
        <fullName evidence="3">DUF2793 domain-containing protein</fullName>
    </recommendedName>
</protein>
<dbReference type="SUPFAM" id="SSF51126">
    <property type="entry name" value="Pectin lyase-like"/>
    <property type="match status" value="1"/>
</dbReference>
<dbReference type="AlphaFoldDB" id="A0A090MS86"/>
<dbReference type="Proteomes" id="UP000035762">
    <property type="component" value="Unassembled WGS sequence"/>
</dbReference>
<dbReference type="InterPro" id="IPR021251">
    <property type="entry name" value="DUF2793"/>
</dbReference>
<dbReference type="OrthoDB" id="564699at2"/>
<comment type="caution">
    <text evidence="1">The sequence shown here is derived from an EMBL/GenBank/DDBJ whole genome shotgun (WGS) entry which is preliminary data.</text>
</comment>
<reference evidence="1 2" key="1">
    <citation type="journal article" date="2014" name="Genome Announc.">
        <title>Genome Sequence of Afipia felis Strain 76713, Isolated in Hospital Water Using an Amoeba Co-Culture Procedure.</title>
        <authorList>
            <person name="Benamar S."/>
            <person name="La Scola B."/>
            <person name="Croce O."/>
        </authorList>
    </citation>
    <scope>NUCLEOTIDE SEQUENCE [LARGE SCALE GENOMIC DNA]</scope>
    <source>
        <strain evidence="1 2">76713</strain>
    </source>
</reference>
<dbReference type="InterPro" id="IPR011050">
    <property type="entry name" value="Pectin_lyase_fold/virulence"/>
</dbReference>
<accession>A0A090MS86</accession>